<sequence>MDAPTLKSARSVCTLWADLGASLLAKQVSVTFTAEQCCRKEISKELGSLDPKLTRSVILIMAPPPCCWISLPENFATNLPHVSHHIVELDVTMSSKFVPALEQMWIMHHFPNLRQLTITVVTIEVDDQDNSDLHDEEADVDVEFIAVTPKIPKFMALPNLAFLKIVVSDRYDSGRDDGISSICQGLLNSASDILNVDIHASFFPDFTTCTNLEVLSYTLVQFLYNWVEEYGNVDMSKLTGMLDACRNSLTGLTLSFPRDLENFAPVNFMLPSIPNLSVINIRKMYPLGNFLHPVNLPNLTHVTFSDYNSSCLSLTDIFQNFDLPHERITSLDVEAFYTFFDTDVETAAKIVRLFPSVTNFRLKLTVFDELNLPEMLQSFATWDLTSGLVEIESGQKSTDLLAVLRGVVWWQGLAHTAVNFDVLESPKFVLDDEMKEILLLCRSLRWIKISGFRMEEEERKKFEEFIEEHALQISLLNWVN</sequence>
<keyword evidence="2" id="KW-1185">Reference proteome</keyword>
<dbReference type="AlphaFoldDB" id="A0A226ED79"/>
<dbReference type="OrthoDB" id="2829216at2759"/>
<accession>A0A226ED79</accession>
<organism evidence="1 2">
    <name type="scientific">Folsomia candida</name>
    <name type="common">Springtail</name>
    <dbReference type="NCBI Taxonomy" id="158441"/>
    <lineage>
        <taxon>Eukaryota</taxon>
        <taxon>Metazoa</taxon>
        <taxon>Ecdysozoa</taxon>
        <taxon>Arthropoda</taxon>
        <taxon>Hexapoda</taxon>
        <taxon>Collembola</taxon>
        <taxon>Entomobryomorpha</taxon>
        <taxon>Isotomoidea</taxon>
        <taxon>Isotomidae</taxon>
        <taxon>Proisotominae</taxon>
        <taxon>Folsomia</taxon>
    </lineage>
</organism>
<name>A0A226ED79_FOLCA</name>
<dbReference type="EMBL" id="LNIX01000005">
    <property type="protein sequence ID" value="OXA55094.1"/>
    <property type="molecule type" value="Genomic_DNA"/>
</dbReference>
<dbReference type="Proteomes" id="UP000198287">
    <property type="component" value="Unassembled WGS sequence"/>
</dbReference>
<comment type="caution">
    <text evidence="1">The sequence shown here is derived from an EMBL/GenBank/DDBJ whole genome shotgun (WGS) entry which is preliminary data.</text>
</comment>
<protein>
    <submittedName>
        <fullName evidence="1">Uncharacterized protein</fullName>
    </submittedName>
</protein>
<dbReference type="InterPro" id="IPR032675">
    <property type="entry name" value="LRR_dom_sf"/>
</dbReference>
<proteinExistence type="predicted"/>
<dbReference type="Gene3D" id="3.80.10.10">
    <property type="entry name" value="Ribonuclease Inhibitor"/>
    <property type="match status" value="1"/>
</dbReference>
<evidence type="ECO:0000313" key="2">
    <source>
        <dbReference type="Proteomes" id="UP000198287"/>
    </source>
</evidence>
<evidence type="ECO:0000313" key="1">
    <source>
        <dbReference type="EMBL" id="OXA55094.1"/>
    </source>
</evidence>
<dbReference type="SUPFAM" id="SSF52047">
    <property type="entry name" value="RNI-like"/>
    <property type="match status" value="1"/>
</dbReference>
<gene>
    <name evidence="1" type="ORF">Fcan01_10298</name>
</gene>
<reference evidence="1 2" key="1">
    <citation type="submission" date="2015-12" db="EMBL/GenBank/DDBJ databases">
        <title>The genome of Folsomia candida.</title>
        <authorList>
            <person name="Faddeeva A."/>
            <person name="Derks M.F."/>
            <person name="Anvar Y."/>
            <person name="Smit S."/>
            <person name="Van Straalen N."/>
            <person name="Roelofs D."/>
        </authorList>
    </citation>
    <scope>NUCLEOTIDE SEQUENCE [LARGE SCALE GENOMIC DNA]</scope>
    <source>
        <strain evidence="1 2">VU population</strain>
        <tissue evidence="1">Whole body</tissue>
    </source>
</reference>